<dbReference type="InterPro" id="IPR023214">
    <property type="entry name" value="HAD_sf"/>
</dbReference>
<proteinExistence type="inferred from homology"/>
<keyword evidence="3" id="KW-0597">Phosphoprotein</keyword>
<dbReference type="InterPro" id="IPR051600">
    <property type="entry name" value="Beta-PGM-like"/>
</dbReference>
<dbReference type="CDD" id="cd02598">
    <property type="entry name" value="HAD_BPGM"/>
    <property type="match status" value="1"/>
</dbReference>
<evidence type="ECO:0000256" key="6">
    <source>
        <dbReference type="ARBA" id="ARBA00023235"/>
    </source>
</evidence>
<dbReference type="InterPro" id="IPR023198">
    <property type="entry name" value="PGP-like_dom2"/>
</dbReference>
<evidence type="ECO:0000256" key="2">
    <source>
        <dbReference type="ARBA" id="ARBA00006171"/>
    </source>
</evidence>
<keyword evidence="12" id="KW-1185">Reference proteome</keyword>
<evidence type="ECO:0000256" key="9">
    <source>
        <dbReference type="ARBA" id="ARBA00044968"/>
    </source>
</evidence>
<evidence type="ECO:0000256" key="1">
    <source>
        <dbReference type="ARBA" id="ARBA00001946"/>
    </source>
</evidence>
<keyword evidence="4" id="KW-0479">Metal-binding</keyword>
<dbReference type="SFLD" id="SFLDS00003">
    <property type="entry name" value="Haloacid_Dehalogenase"/>
    <property type="match status" value="1"/>
</dbReference>
<dbReference type="RefSeq" id="WP_264496772.1">
    <property type="nucleotide sequence ID" value="NZ_CP109947.1"/>
</dbReference>
<evidence type="ECO:0000313" key="11">
    <source>
        <dbReference type="EMBL" id="WWO39235.1"/>
    </source>
</evidence>
<dbReference type="NCBIfam" id="TIGR01990">
    <property type="entry name" value="bPGM"/>
    <property type="match status" value="1"/>
</dbReference>
<protein>
    <recommendedName>
        <fullName evidence="10">Beta-phosphoglucomutase</fullName>
        <ecNumber evidence="9">5.4.2.6</ecNumber>
    </recommendedName>
</protein>
<comment type="catalytic activity">
    <reaction evidence="8">
        <text>beta-D-glucose 1-phosphate = beta-D-glucose 6-phosphate</text>
        <dbReference type="Rhea" id="RHEA:20113"/>
        <dbReference type="ChEBI" id="CHEBI:57684"/>
        <dbReference type="ChEBI" id="CHEBI:58247"/>
        <dbReference type="EC" id="5.4.2.6"/>
    </reaction>
</comment>
<dbReference type="EC" id="5.4.2.6" evidence="9"/>
<dbReference type="Pfam" id="PF00702">
    <property type="entry name" value="Hydrolase"/>
    <property type="match status" value="1"/>
</dbReference>
<dbReference type="EMBL" id="CP125967">
    <property type="protein sequence ID" value="WWO39235.1"/>
    <property type="molecule type" value="Genomic_DNA"/>
</dbReference>
<dbReference type="SUPFAM" id="SSF56784">
    <property type="entry name" value="HAD-like"/>
    <property type="match status" value="1"/>
</dbReference>
<dbReference type="Gene3D" id="3.40.50.1000">
    <property type="entry name" value="HAD superfamily/HAD-like"/>
    <property type="match status" value="1"/>
</dbReference>
<evidence type="ECO:0000256" key="8">
    <source>
        <dbReference type="ARBA" id="ARBA00044926"/>
    </source>
</evidence>
<gene>
    <name evidence="11" type="primary">pgmB</name>
    <name evidence="11" type="ORF">QNA12_04290</name>
</gene>
<dbReference type="PANTHER" id="PTHR46193">
    <property type="entry name" value="6-PHOSPHOGLUCONATE PHOSPHATASE"/>
    <property type="match status" value="1"/>
</dbReference>
<organism evidence="11 12">
    <name type="scientific">Pectobacterium cacticida</name>
    <dbReference type="NCBI Taxonomy" id="69221"/>
    <lineage>
        <taxon>Bacteria</taxon>
        <taxon>Pseudomonadati</taxon>
        <taxon>Pseudomonadota</taxon>
        <taxon>Gammaproteobacteria</taxon>
        <taxon>Enterobacterales</taxon>
        <taxon>Pectobacteriaceae</taxon>
        <taxon>Pectobacterium</taxon>
    </lineage>
</organism>
<dbReference type="InterPro" id="IPR010972">
    <property type="entry name" value="Beta-PGM"/>
</dbReference>
<dbReference type="SFLD" id="SFLDG01129">
    <property type="entry name" value="C1.5:_HAD__Beta-PGM__Phosphata"/>
    <property type="match status" value="1"/>
</dbReference>
<comment type="similarity">
    <text evidence="2">Belongs to the HAD-like hydrolase superfamily. CbbY/CbbZ/Gph/YieH family.</text>
</comment>
<evidence type="ECO:0000256" key="5">
    <source>
        <dbReference type="ARBA" id="ARBA00022842"/>
    </source>
</evidence>
<dbReference type="NCBIfam" id="TIGR02009">
    <property type="entry name" value="PGMB-YQAB-SF"/>
    <property type="match status" value="1"/>
</dbReference>
<evidence type="ECO:0000256" key="3">
    <source>
        <dbReference type="ARBA" id="ARBA00022553"/>
    </source>
</evidence>
<dbReference type="Gene3D" id="1.10.150.240">
    <property type="entry name" value="Putative phosphatase, domain 2"/>
    <property type="match status" value="1"/>
</dbReference>
<sequence>MKNGFIFDLDGVIVDTAHYHFLAWKNLAEKIDIAIDEKFNETLKGISREESLERILKHGGKSCEFSNDEKSRLAKEKNTYYVSLLKNLTENDILPGVRCFLKKAKALGIPCAIASASKNSPFIVEKLKIGNYFQSIVDPGTLKKGKPDPEIFLQAAKFIDVEPQYAVGFEDAQAGIIALNQAKIFSVGITSAQNNLIGADLVISSFEDITPETVLLRINKKDN</sequence>
<dbReference type="InterPro" id="IPR006439">
    <property type="entry name" value="HAD-SF_hydro_IA"/>
</dbReference>
<name>A0ABZ2GDC5_9GAMM</name>
<keyword evidence="5" id="KW-0460">Magnesium</keyword>
<dbReference type="InterPro" id="IPR036412">
    <property type="entry name" value="HAD-like_sf"/>
</dbReference>
<keyword evidence="6 11" id="KW-0413">Isomerase</keyword>
<dbReference type="InterPro" id="IPR010976">
    <property type="entry name" value="B-phosphoglucomutase_hydrolase"/>
</dbReference>
<dbReference type="SFLD" id="SFLDG01135">
    <property type="entry name" value="C1.5.6:_HAD__Beta-PGM__Phospha"/>
    <property type="match status" value="1"/>
</dbReference>
<dbReference type="PANTHER" id="PTHR46193:SF18">
    <property type="entry name" value="HEXITOL PHOSPHATASE B"/>
    <property type="match status" value="1"/>
</dbReference>
<comment type="cofactor">
    <cofactor evidence="1">
        <name>Mg(2+)</name>
        <dbReference type="ChEBI" id="CHEBI:18420"/>
    </cofactor>
</comment>
<dbReference type="Proteomes" id="UP001379444">
    <property type="component" value="Chromosome"/>
</dbReference>
<evidence type="ECO:0000256" key="4">
    <source>
        <dbReference type="ARBA" id="ARBA00022723"/>
    </source>
</evidence>
<evidence type="ECO:0000313" key="12">
    <source>
        <dbReference type="Proteomes" id="UP001379444"/>
    </source>
</evidence>
<keyword evidence="7" id="KW-0119">Carbohydrate metabolism</keyword>
<reference evidence="11 12" key="1">
    <citation type="journal article" date="2024" name="Front. Plant Sci.">
        <title>Comprehensive phenomic and genomic studies of the species, Pectobacterium cacticida and proposal for reclassification as Alcorniella cacticida comb. nov.</title>
        <authorList>
            <person name="Jonca J."/>
            <person name="Pirhonen M."/>
            <person name="Waleron M.M."/>
            <person name="Gawor J."/>
            <person name="Mrozik A."/>
            <person name="Smoktunowicz M."/>
            <person name="Waleron K."/>
            <person name="Waleron M."/>
        </authorList>
    </citation>
    <scope>NUCLEOTIDE SEQUENCE [LARGE SCALE GENOMIC DNA]</scope>
    <source>
        <strain evidence="11 12">DPMP6</strain>
    </source>
</reference>
<dbReference type="NCBIfam" id="TIGR01509">
    <property type="entry name" value="HAD-SF-IA-v3"/>
    <property type="match status" value="1"/>
</dbReference>
<evidence type="ECO:0000256" key="10">
    <source>
        <dbReference type="ARBA" id="ARBA00044991"/>
    </source>
</evidence>
<accession>A0ABZ2GDC5</accession>
<evidence type="ECO:0000256" key="7">
    <source>
        <dbReference type="ARBA" id="ARBA00023277"/>
    </source>
</evidence>
<dbReference type="GO" id="GO:0008801">
    <property type="term" value="F:beta-phosphoglucomutase activity"/>
    <property type="evidence" value="ECO:0007669"/>
    <property type="project" value="UniProtKB-EC"/>
</dbReference>